<dbReference type="InterPro" id="IPR036282">
    <property type="entry name" value="Glutathione-S-Trfase_C_sf"/>
</dbReference>
<name>E8MDH2_PHOS4</name>
<dbReference type="SUPFAM" id="SSF52833">
    <property type="entry name" value="Thioredoxin-like"/>
    <property type="match status" value="1"/>
</dbReference>
<dbReference type="EMBL" id="AEVT01000122">
    <property type="protein sequence ID" value="EGA67958.1"/>
    <property type="molecule type" value="Genomic_DNA"/>
</dbReference>
<evidence type="ECO:0000313" key="2">
    <source>
        <dbReference type="EMBL" id="EGA67958.1"/>
    </source>
</evidence>
<sequence length="212" mass="24438">MQTKRVVLEVSKMDICLYAANGSNSSHRVEWVLNYKKVAYRRVEVTSEQLVSSYRQINAFGYVPTLEVAGEHFSESMAIAEYLEERFPQPCLLGHSLIERTHIRRICEYVNASIHTPQNRTVLKYLRPELSEADKRNLRAEWISLGLETLKPLLCSESYFAVGKQFSLADIFVASIFKKSLQHGAQGDEFYHAHLQQLRSQPEIRLCEPQTM</sequence>
<dbReference type="PANTHER" id="PTHR42673:SF21">
    <property type="entry name" value="GLUTATHIONE S-TRANSFERASE YFCF"/>
    <property type="match status" value="1"/>
</dbReference>
<dbReference type="Pfam" id="PF13417">
    <property type="entry name" value="GST_N_3"/>
    <property type="match status" value="1"/>
</dbReference>
<keyword evidence="2" id="KW-0808">Transferase</keyword>
<dbReference type="AlphaFoldDB" id="E8MDH2"/>
<comment type="caution">
    <text evidence="2">The sequence shown here is derived from an EMBL/GenBank/DDBJ whole genome shotgun (WGS) entry which is preliminary data.</text>
</comment>
<dbReference type="GO" id="GO:0006749">
    <property type="term" value="P:glutathione metabolic process"/>
    <property type="evidence" value="ECO:0007669"/>
    <property type="project" value="TreeGrafter"/>
</dbReference>
<dbReference type="InterPro" id="IPR040079">
    <property type="entry name" value="Glutathione_S-Trfase"/>
</dbReference>
<dbReference type="InterPro" id="IPR004045">
    <property type="entry name" value="Glutathione_S-Trfase_N"/>
</dbReference>
<dbReference type="SFLD" id="SFLDG00358">
    <property type="entry name" value="Main_(cytGST)"/>
    <property type="match status" value="1"/>
</dbReference>
<dbReference type="GO" id="GO:0016034">
    <property type="term" value="F:maleylacetoacetate isomerase activity"/>
    <property type="evidence" value="ECO:0007669"/>
    <property type="project" value="TreeGrafter"/>
</dbReference>
<accession>E8MDH2</accession>
<dbReference type="Gene3D" id="3.40.30.10">
    <property type="entry name" value="Glutaredoxin"/>
    <property type="match status" value="1"/>
</dbReference>
<dbReference type="SFLD" id="SFLDS00019">
    <property type="entry name" value="Glutathione_Transferase_(cytos"/>
    <property type="match status" value="1"/>
</dbReference>
<dbReference type="PANTHER" id="PTHR42673">
    <property type="entry name" value="MALEYLACETOACETATE ISOMERASE"/>
    <property type="match status" value="1"/>
</dbReference>
<proteinExistence type="predicted"/>
<dbReference type="Gene3D" id="1.20.1050.10">
    <property type="match status" value="1"/>
</dbReference>
<evidence type="ECO:0000313" key="3">
    <source>
        <dbReference type="Proteomes" id="UP000006228"/>
    </source>
</evidence>
<evidence type="ECO:0000259" key="1">
    <source>
        <dbReference type="PROSITE" id="PS50404"/>
    </source>
</evidence>
<dbReference type="GO" id="GO:0004364">
    <property type="term" value="F:glutathione transferase activity"/>
    <property type="evidence" value="ECO:0007669"/>
    <property type="project" value="TreeGrafter"/>
</dbReference>
<dbReference type="GO" id="GO:0006559">
    <property type="term" value="P:L-phenylalanine catabolic process"/>
    <property type="evidence" value="ECO:0007669"/>
    <property type="project" value="TreeGrafter"/>
</dbReference>
<reference evidence="2 3" key="1">
    <citation type="journal article" date="2012" name="Int. J. Syst. Evol. Microbiol.">
        <title>Vibrio caribbeanicus sp. nov., isolated from the marine sponge Scleritoderma cyanea.</title>
        <authorList>
            <person name="Hoffmann M."/>
            <person name="Monday S.R."/>
            <person name="Allard M.W."/>
            <person name="Strain E.A."/>
            <person name="Whittaker P."/>
            <person name="Naum M."/>
            <person name="McCarthy P.J."/>
            <person name="Lopez J.V."/>
            <person name="Fischer M."/>
            <person name="Brown E.W."/>
        </authorList>
    </citation>
    <scope>NUCLEOTIDE SEQUENCE [LARGE SCALE GENOMIC DNA]</scope>
    <source>
        <strain evidence="3">DSMZ 21326</strain>
    </source>
</reference>
<protein>
    <submittedName>
        <fullName evidence="2">Putative glutathione S-transferase</fullName>
    </submittedName>
</protein>
<dbReference type="InterPro" id="IPR036249">
    <property type="entry name" value="Thioredoxin-like_sf"/>
</dbReference>
<dbReference type="SUPFAM" id="SSF47616">
    <property type="entry name" value="GST C-terminal domain-like"/>
    <property type="match status" value="1"/>
</dbReference>
<feature type="domain" description="GST N-terminal" evidence="1">
    <location>
        <begin position="13"/>
        <end position="91"/>
    </location>
</feature>
<organism evidence="2 3">
    <name type="scientific">Vibrio sinaloensis DSM 21326</name>
    <dbReference type="NCBI Taxonomy" id="945550"/>
    <lineage>
        <taxon>Bacteria</taxon>
        <taxon>Pseudomonadati</taxon>
        <taxon>Pseudomonadota</taxon>
        <taxon>Gammaproteobacteria</taxon>
        <taxon>Vibrionales</taxon>
        <taxon>Vibrionaceae</taxon>
        <taxon>Vibrio</taxon>
        <taxon>Vibrio oreintalis group</taxon>
    </lineage>
</organism>
<gene>
    <name evidence="2" type="ORF">VISI1226_08524</name>
</gene>
<dbReference type="eggNOG" id="COG0625">
    <property type="taxonomic scope" value="Bacteria"/>
</dbReference>
<dbReference type="Proteomes" id="UP000006228">
    <property type="component" value="Unassembled WGS sequence"/>
</dbReference>
<dbReference type="PROSITE" id="PS50404">
    <property type="entry name" value="GST_NTER"/>
    <property type="match status" value="1"/>
</dbReference>